<name>U2YK70_9SPHN</name>
<dbReference type="KEGG" id="ntd:EGO55_08575"/>
<dbReference type="PIRSF" id="PIRSF006305">
    <property type="entry name" value="Maf"/>
    <property type="match status" value="1"/>
</dbReference>
<keyword evidence="2 4" id="KW-0378">Hydrolase</keyword>
<dbReference type="EMBL" id="BASZ01000004">
    <property type="protein sequence ID" value="GAD48930.1"/>
    <property type="molecule type" value="Genomic_DNA"/>
</dbReference>
<keyword evidence="3 4" id="KW-0546">Nucleotide metabolism</keyword>
<dbReference type="Gene3D" id="3.90.950.10">
    <property type="match status" value="1"/>
</dbReference>
<dbReference type="EC" id="3.6.1.9" evidence="4"/>
<dbReference type="Pfam" id="PF02545">
    <property type="entry name" value="Maf"/>
    <property type="match status" value="1"/>
</dbReference>
<evidence type="ECO:0000256" key="1">
    <source>
        <dbReference type="ARBA" id="ARBA00001968"/>
    </source>
</evidence>
<dbReference type="HAMAP" id="MF_00528">
    <property type="entry name" value="Maf"/>
    <property type="match status" value="1"/>
</dbReference>
<protein>
    <recommendedName>
        <fullName evidence="4">Nucleoside triphosphate pyrophosphatase</fullName>
        <ecNumber evidence="4">3.6.1.9</ecNumber>
    </recommendedName>
    <alternativeName>
        <fullName evidence="4">Nucleotide pyrophosphatase</fullName>
        <shortName evidence="4">Nucleotide PPase</shortName>
    </alternativeName>
</protein>
<dbReference type="GO" id="GO:0009117">
    <property type="term" value="P:nucleotide metabolic process"/>
    <property type="evidence" value="ECO:0007669"/>
    <property type="project" value="UniProtKB-KW"/>
</dbReference>
<comment type="subcellular location">
    <subcellularLocation>
        <location evidence="4">Cytoplasm</location>
    </subcellularLocation>
</comment>
<gene>
    <name evidence="5" type="ORF">NT2_04_03430</name>
</gene>
<comment type="caution">
    <text evidence="5">The sequence shown here is derived from an EMBL/GenBank/DDBJ whole genome shotgun (WGS) entry which is preliminary data.</text>
</comment>
<dbReference type="AlphaFoldDB" id="U2YK70"/>
<comment type="caution">
    <text evidence="4">Lacks conserved residue(s) required for the propagation of feature annotation.</text>
</comment>
<sequence length="199" mass="21398">MTVFSALVLASKSASRRAMLDAVGVAYRCVPANIDERALEANLQDTTAHATALALAEAKALAVSQSCPGELVLGSDSLVVVDGRRFDKPVDRDNAAEHLRFFSGRMMELHSAAALAQDGQIVWQAADCARLQVRPLSEEFIGWYLQQEWPAVSGCVGVFRIEALGPHLFATIEGDQFTVLGMPLLSVLDALRQYGGIPA</sequence>
<dbReference type="GO" id="GO:0047429">
    <property type="term" value="F:nucleoside triphosphate diphosphatase activity"/>
    <property type="evidence" value="ECO:0007669"/>
    <property type="project" value="UniProtKB-EC"/>
</dbReference>
<keyword evidence="4" id="KW-0963">Cytoplasm</keyword>
<organism evidence="5 6">
    <name type="scientific">Caenibius tardaugens NBRC 16725</name>
    <dbReference type="NCBI Taxonomy" id="1219035"/>
    <lineage>
        <taxon>Bacteria</taxon>
        <taxon>Pseudomonadati</taxon>
        <taxon>Pseudomonadota</taxon>
        <taxon>Alphaproteobacteria</taxon>
        <taxon>Sphingomonadales</taxon>
        <taxon>Erythrobacteraceae</taxon>
        <taxon>Caenibius</taxon>
    </lineage>
</organism>
<dbReference type="PANTHER" id="PTHR43213">
    <property type="entry name" value="BIFUNCTIONAL DTTP/UTP PYROPHOSPHATASE/METHYLTRANSFERASE PROTEIN-RELATED"/>
    <property type="match status" value="1"/>
</dbReference>
<comment type="function">
    <text evidence="4">Nucleoside triphosphate pyrophosphatase. May have a dual role in cell division arrest and in preventing the incorporation of modified nucleotides into cellular nucleic acids.</text>
</comment>
<evidence type="ECO:0000256" key="4">
    <source>
        <dbReference type="HAMAP-Rule" id="MF_00528"/>
    </source>
</evidence>
<evidence type="ECO:0000313" key="6">
    <source>
        <dbReference type="Proteomes" id="UP000016568"/>
    </source>
</evidence>
<dbReference type="Proteomes" id="UP000016568">
    <property type="component" value="Unassembled WGS sequence"/>
</dbReference>
<dbReference type="SUPFAM" id="SSF52972">
    <property type="entry name" value="ITPase-like"/>
    <property type="match status" value="1"/>
</dbReference>
<comment type="catalytic activity">
    <reaction evidence="4">
        <text>a 2'-deoxyribonucleoside 5'-triphosphate + H2O = a 2'-deoxyribonucleoside 5'-phosphate + diphosphate + H(+)</text>
        <dbReference type="Rhea" id="RHEA:44644"/>
        <dbReference type="ChEBI" id="CHEBI:15377"/>
        <dbReference type="ChEBI" id="CHEBI:15378"/>
        <dbReference type="ChEBI" id="CHEBI:33019"/>
        <dbReference type="ChEBI" id="CHEBI:61560"/>
        <dbReference type="ChEBI" id="CHEBI:65317"/>
        <dbReference type="EC" id="3.6.1.9"/>
    </reaction>
</comment>
<comment type="cofactor">
    <cofactor evidence="1 4">
        <name>a divalent metal cation</name>
        <dbReference type="ChEBI" id="CHEBI:60240"/>
    </cofactor>
</comment>
<reference evidence="5 6" key="1">
    <citation type="submission" date="2013-09" db="EMBL/GenBank/DDBJ databases">
        <title>Whole genome shotgun sequence of Novosphingobium tardaugens NBRC 16725.</title>
        <authorList>
            <person name="Isaki S."/>
            <person name="Hosoyama A."/>
            <person name="Tsuchikane K."/>
            <person name="Katsumata H."/>
            <person name="Ando Y."/>
            <person name="Yamazaki S."/>
            <person name="Fujita N."/>
        </authorList>
    </citation>
    <scope>NUCLEOTIDE SEQUENCE [LARGE SCALE GENOMIC DNA]</scope>
    <source>
        <strain evidence="5 6">NBRC 16725</strain>
    </source>
</reference>
<evidence type="ECO:0000256" key="3">
    <source>
        <dbReference type="ARBA" id="ARBA00023080"/>
    </source>
</evidence>
<feature type="active site" description="Proton acceptor" evidence="4">
    <location>
        <position position="76"/>
    </location>
</feature>
<accession>U2YK70</accession>
<evidence type="ECO:0000256" key="2">
    <source>
        <dbReference type="ARBA" id="ARBA00022801"/>
    </source>
</evidence>
<dbReference type="eggNOG" id="COG0424">
    <property type="taxonomic scope" value="Bacteria"/>
</dbReference>
<dbReference type="OrthoDB" id="9813962at2"/>
<dbReference type="InterPro" id="IPR003697">
    <property type="entry name" value="Maf-like"/>
</dbReference>
<comment type="catalytic activity">
    <reaction evidence="4">
        <text>a ribonucleoside 5'-triphosphate + H2O = a ribonucleoside 5'-phosphate + diphosphate + H(+)</text>
        <dbReference type="Rhea" id="RHEA:23996"/>
        <dbReference type="ChEBI" id="CHEBI:15377"/>
        <dbReference type="ChEBI" id="CHEBI:15378"/>
        <dbReference type="ChEBI" id="CHEBI:33019"/>
        <dbReference type="ChEBI" id="CHEBI:58043"/>
        <dbReference type="ChEBI" id="CHEBI:61557"/>
        <dbReference type="EC" id="3.6.1.9"/>
    </reaction>
</comment>
<dbReference type="GO" id="GO:0005737">
    <property type="term" value="C:cytoplasm"/>
    <property type="evidence" value="ECO:0007669"/>
    <property type="project" value="UniProtKB-SubCell"/>
</dbReference>
<comment type="similarity">
    <text evidence="4">Belongs to the Maf family.</text>
</comment>
<dbReference type="InterPro" id="IPR029001">
    <property type="entry name" value="ITPase-like_fam"/>
</dbReference>
<dbReference type="PANTHER" id="PTHR43213:SF5">
    <property type="entry name" value="BIFUNCTIONAL DTTP_UTP PYROPHOSPHATASE_METHYLTRANSFERASE PROTEIN-RELATED"/>
    <property type="match status" value="1"/>
</dbReference>
<keyword evidence="6" id="KW-1185">Reference proteome</keyword>
<proteinExistence type="inferred from homology"/>
<dbReference type="RefSeq" id="WP_021689837.1">
    <property type="nucleotide sequence ID" value="NZ_BASZ01000004.1"/>
</dbReference>
<evidence type="ECO:0000313" key="5">
    <source>
        <dbReference type="EMBL" id="GAD48930.1"/>
    </source>
</evidence>